<dbReference type="PROSITE" id="PS00211">
    <property type="entry name" value="ABC_TRANSPORTER_1"/>
    <property type="match status" value="1"/>
</dbReference>
<keyword evidence="4 10" id="KW-0067">ATP-binding</keyword>
<keyword evidence="5 7" id="KW-1133">Transmembrane helix</keyword>
<evidence type="ECO:0000256" key="6">
    <source>
        <dbReference type="ARBA" id="ARBA00023136"/>
    </source>
</evidence>
<dbReference type="Gene3D" id="1.20.1560.10">
    <property type="entry name" value="ABC transporter type 1, transmembrane domain"/>
    <property type="match status" value="1"/>
</dbReference>
<dbReference type="SMART" id="SM00382">
    <property type="entry name" value="AAA"/>
    <property type="match status" value="1"/>
</dbReference>
<evidence type="ECO:0000259" key="8">
    <source>
        <dbReference type="PROSITE" id="PS50893"/>
    </source>
</evidence>
<evidence type="ECO:0000313" key="11">
    <source>
        <dbReference type="Proteomes" id="UP001140978"/>
    </source>
</evidence>
<dbReference type="SUPFAM" id="SSF90123">
    <property type="entry name" value="ABC transporter transmembrane region"/>
    <property type="match status" value="1"/>
</dbReference>
<sequence>MYKKFESFTQAFPKEEPQQPPDTLWAFCRYYTRGFEKPLIVMTLLSTIIAVVEVSLFGFMGKLVDWLSTSNPETFLADNSSTLIGLSILLLVIMPLLIGLYSLLIHQTMLGNYPMSIRWLAHRYLLKQSLSFYQDDFAGRIATKVMQTALSIRETVMKTLDVFVYVSVYFTAIVVILAQADWRLMMPMLAWLAVYICIQLHFVPKLKKVASEQADARSTMTGRIVDSYTNIATVKLFSHSRRETEYAEQGMESFLDTVNRQMRLVTGFNLCVELANYILVFVISAVSIYLWMTSAISIGAIAIAISLALRINGMSKWITWEVGALFENMGTVVDGMKTLSKPISIQDKPDAKPLVVQNGGIEFDDVSFHYGENKGVISNLTLNIKPGEKVGLVGRSGAGKSTLVNLLMRFHDVESGQIKIDGQAIDQVTQDSLRSKIGMVTQDTSLLHRSIRDNILYGNPEASEEQLIQATKQAHAHEFIETLTDPFGNVGYDAQVGERGVKLSGGQRQRIAISRVLLKDAPLLILDEATSALDSEVEAAIQESLNELMQGKTVIAIAHRLSTIAAMDRLIVLDKGNIIEQGTHQELIAQNGIYAHLWAHQTGGFIGCDDENNEVA</sequence>
<evidence type="ECO:0000256" key="4">
    <source>
        <dbReference type="ARBA" id="ARBA00022840"/>
    </source>
</evidence>
<dbReference type="PROSITE" id="PS50929">
    <property type="entry name" value="ABC_TM1F"/>
    <property type="match status" value="1"/>
</dbReference>
<accession>A0A9X4F9T3</accession>
<comment type="subcellular location">
    <subcellularLocation>
        <location evidence="1">Cell membrane</location>
        <topology evidence="1">Multi-pass membrane protein</topology>
    </subcellularLocation>
</comment>
<dbReference type="InterPro" id="IPR039421">
    <property type="entry name" value="Type_1_exporter"/>
</dbReference>
<feature type="transmembrane region" description="Helical" evidence="7">
    <location>
        <begin position="81"/>
        <end position="105"/>
    </location>
</feature>
<dbReference type="InterPro" id="IPR027417">
    <property type="entry name" value="P-loop_NTPase"/>
</dbReference>
<dbReference type="Gene3D" id="3.40.50.300">
    <property type="entry name" value="P-loop containing nucleotide triphosphate hydrolases"/>
    <property type="match status" value="1"/>
</dbReference>
<dbReference type="InterPro" id="IPR017871">
    <property type="entry name" value="ABC_transporter-like_CS"/>
</dbReference>
<proteinExistence type="predicted"/>
<dbReference type="Proteomes" id="UP001140978">
    <property type="component" value="Unassembled WGS sequence"/>
</dbReference>
<evidence type="ECO:0000256" key="3">
    <source>
        <dbReference type="ARBA" id="ARBA00022741"/>
    </source>
</evidence>
<dbReference type="FunFam" id="1.20.1560.10:FF:000070">
    <property type="entry name" value="Multidrug ABC transporter ATP-binding protein"/>
    <property type="match status" value="1"/>
</dbReference>
<feature type="transmembrane region" description="Helical" evidence="7">
    <location>
        <begin position="39"/>
        <end position="61"/>
    </location>
</feature>
<dbReference type="FunFam" id="3.40.50.300:FF:000218">
    <property type="entry name" value="Multidrug ABC transporter ATP-binding protein"/>
    <property type="match status" value="1"/>
</dbReference>
<dbReference type="GO" id="GO:0005886">
    <property type="term" value="C:plasma membrane"/>
    <property type="evidence" value="ECO:0007669"/>
    <property type="project" value="UniProtKB-SubCell"/>
</dbReference>
<evidence type="ECO:0000256" key="2">
    <source>
        <dbReference type="ARBA" id="ARBA00022692"/>
    </source>
</evidence>
<dbReference type="Pfam" id="PF00005">
    <property type="entry name" value="ABC_tran"/>
    <property type="match status" value="1"/>
</dbReference>
<feature type="domain" description="ABC transporter" evidence="8">
    <location>
        <begin position="361"/>
        <end position="600"/>
    </location>
</feature>
<dbReference type="InterPro" id="IPR003593">
    <property type="entry name" value="AAA+_ATPase"/>
</dbReference>
<dbReference type="InterPro" id="IPR036640">
    <property type="entry name" value="ABC1_TM_sf"/>
</dbReference>
<dbReference type="SUPFAM" id="SSF52540">
    <property type="entry name" value="P-loop containing nucleoside triphosphate hydrolases"/>
    <property type="match status" value="1"/>
</dbReference>
<dbReference type="RefSeq" id="WP_274676226.1">
    <property type="nucleotide sequence ID" value="NZ_JAKNAX010000048.1"/>
</dbReference>
<feature type="transmembrane region" description="Helical" evidence="7">
    <location>
        <begin position="264"/>
        <end position="283"/>
    </location>
</feature>
<dbReference type="GO" id="GO:0005524">
    <property type="term" value="F:ATP binding"/>
    <property type="evidence" value="ECO:0007669"/>
    <property type="project" value="UniProtKB-KW"/>
</dbReference>
<dbReference type="InterPro" id="IPR011527">
    <property type="entry name" value="ABC1_TM_dom"/>
</dbReference>
<comment type="caution">
    <text evidence="10">The sequence shown here is derived from an EMBL/GenBank/DDBJ whole genome shotgun (WGS) entry which is preliminary data.</text>
</comment>
<dbReference type="PROSITE" id="PS50893">
    <property type="entry name" value="ABC_TRANSPORTER_2"/>
    <property type="match status" value="1"/>
</dbReference>
<gene>
    <name evidence="10" type="ORF">L9X51_14790</name>
</gene>
<feature type="transmembrane region" description="Helical" evidence="7">
    <location>
        <begin position="184"/>
        <end position="203"/>
    </location>
</feature>
<evidence type="ECO:0000256" key="1">
    <source>
        <dbReference type="ARBA" id="ARBA00004651"/>
    </source>
</evidence>
<dbReference type="PANTHER" id="PTHR43394:SF1">
    <property type="entry name" value="ATP-BINDING CASSETTE SUB-FAMILY B MEMBER 10, MITOCHONDRIAL"/>
    <property type="match status" value="1"/>
</dbReference>
<dbReference type="PANTHER" id="PTHR43394">
    <property type="entry name" value="ATP-DEPENDENT PERMEASE MDL1, MITOCHONDRIAL"/>
    <property type="match status" value="1"/>
</dbReference>
<keyword evidence="2 7" id="KW-0812">Transmembrane</keyword>
<dbReference type="GO" id="GO:0015421">
    <property type="term" value="F:ABC-type oligopeptide transporter activity"/>
    <property type="evidence" value="ECO:0007669"/>
    <property type="project" value="TreeGrafter"/>
</dbReference>
<feature type="transmembrane region" description="Helical" evidence="7">
    <location>
        <begin position="160"/>
        <end position="178"/>
    </location>
</feature>
<evidence type="ECO:0000256" key="7">
    <source>
        <dbReference type="SAM" id="Phobius"/>
    </source>
</evidence>
<evidence type="ECO:0000259" key="9">
    <source>
        <dbReference type="PROSITE" id="PS50929"/>
    </source>
</evidence>
<keyword evidence="3" id="KW-0547">Nucleotide-binding</keyword>
<feature type="domain" description="ABC transmembrane type-1" evidence="9">
    <location>
        <begin position="40"/>
        <end position="327"/>
    </location>
</feature>
<protein>
    <submittedName>
        <fullName evidence="10">ABC transporter ATP-binding protein/permease</fullName>
    </submittedName>
</protein>
<keyword evidence="6 7" id="KW-0472">Membrane</keyword>
<dbReference type="Pfam" id="PF00664">
    <property type="entry name" value="ABC_membrane"/>
    <property type="match status" value="1"/>
</dbReference>
<dbReference type="AlphaFoldDB" id="A0A9X4F9T3"/>
<reference evidence="10" key="1">
    <citation type="submission" date="2022-02" db="EMBL/GenBank/DDBJ databases">
        <title>Emergence and expansion in Europe of a Vibrio aestuarianus clonal complex pathogenic for oysters.</title>
        <authorList>
            <person name="Mesnil A."/>
            <person name="Travers M.-A."/>
        </authorList>
    </citation>
    <scope>NUCLEOTIDE SEQUENCE</scope>
    <source>
        <strain evidence="10">19_064_15T1</strain>
    </source>
</reference>
<evidence type="ECO:0000313" key="10">
    <source>
        <dbReference type="EMBL" id="MDE1347696.1"/>
    </source>
</evidence>
<dbReference type="InterPro" id="IPR003439">
    <property type="entry name" value="ABC_transporter-like_ATP-bd"/>
</dbReference>
<organism evidence="10 11">
    <name type="scientific">Vibrio aestuarianus</name>
    <dbReference type="NCBI Taxonomy" id="28171"/>
    <lineage>
        <taxon>Bacteria</taxon>
        <taxon>Pseudomonadati</taxon>
        <taxon>Pseudomonadota</taxon>
        <taxon>Gammaproteobacteria</taxon>
        <taxon>Vibrionales</taxon>
        <taxon>Vibrionaceae</taxon>
        <taxon>Vibrio</taxon>
    </lineage>
</organism>
<evidence type="ECO:0000256" key="5">
    <source>
        <dbReference type="ARBA" id="ARBA00022989"/>
    </source>
</evidence>
<dbReference type="EMBL" id="JAKNAX010000048">
    <property type="protein sequence ID" value="MDE1347696.1"/>
    <property type="molecule type" value="Genomic_DNA"/>
</dbReference>
<feature type="transmembrane region" description="Helical" evidence="7">
    <location>
        <begin position="289"/>
        <end position="309"/>
    </location>
</feature>
<dbReference type="GO" id="GO:0016887">
    <property type="term" value="F:ATP hydrolysis activity"/>
    <property type="evidence" value="ECO:0007669"/>
    <property type="project" value="InterPro"/>
</dbReference>
<name>A0A9X4F9T3_9VIBR</name>